<dbReference type="Proteomes" id="UP001229934">
    <property type="component" value="Segment"/>
</dbReference>
<proteinExistence type="predicted"/>
<evidence type="ECO:0000313" key="2">
    <source>
        <dbReference type="Proteomes" id="UP001229934"/>
    </source>
</evidence>
<accession>A0AA50F1E4</accession>
<evidence type="ECO:0000313" key="1">
    <source>
        <dbReference type="EMBL" id="WLW38621.1"/>
    </source>
</evidence>
<organism evidence="1 2">
    <name type="scientific">Streptomyces phage Verabelle</name>
    <dbReference type="NCBI Taxonomy" id="3065247"/>
    <lineage>
        <taxon>Viruses</taxon>
        <taxon>Duplodnaviria</taxon>
        <taxon>Heunggongvirae</taxon>
        <taxon>Uroviricota</taxon>
        <taxon>Caudoviricetes</taxon>
        <taxon>Arquatrovirinae</taxon>
        <taxon>Camvirus</taxon>
        <taxon>Camvirus verabelle</taxon>
    </lineage>
</organism>
<dbReference type="EMBL" id="OQ970439">
    <property type="protein sequence ID" value="WLW38621.1"/>
    <property type="molecule type" value="Genomic_DNA"/>
</dbReference>
<keyword evidence="2" id="KW-1185">Reference proteome</keyword>
<protein>
    <submittedName>
        <fullName evidence="1">Uncharacterized protein</fullName>
    </submittedName>
</protein>
<sequence length="42" mass="4792">MSITLRKGQSVNLNELARKAQQTQAQRLRANDLTALASYFRK</sequence>
<reference evidence="1" key="1">
    <citation type="submission" date="2023-05" db="EMBL/GenBank/DDBJ databases">
        <authorList>
            <person name="van Neer V."/>
            <person name="Kempff A."/>
            <person name="Ongenae V."/>
            <person name="Claessen D."/>
            <person name="Briegel A."/>
            <person name="Rozen D."/>
        </authorList>
    </citation>
    <scope>NUCLEOTIDE SEQUENCE</scope>
</reference>
<name>A0AA50F1E4_9CAUD</name>